<name>A0ABQ6W533_9EURO</name>
<feature type="compositionally biased region" description="Low complexity" evidence="1">
    <location>
        <begin position="210"/>
        <end position="224"/>
    </location>
</feature>
<evidence type="ECO:0000313" key="3">
    <source>
        <dbReference type="Proteomes" id="UP000325395"/>
    </source>
</evidence>
<feature type="compositionally biased region" description="Low complexity" evidence="1">
    <location>
        <begin position="10"/>
        <end position="19"/>
    </location>
</feature>
<feature type="region of interest" description="Disordered" evidence="1">
    <location>
        <begin position="94"/>
        <end position="243"/>
    </location>
</feature>
<evidence type="ECO:0000256" key="1">
    <source>
        <dbReference type="SAM" id="MobiDB-lite"/>
    </source>
</evidence>
<dbReference type="Proteomes" id="UP000325395">
    <property type="component" value="Unassembled WGS sequence"/>
</dbReference>
<gene>
    <name evidence="2" type="ORF">BDV36DRAFT_301071</name>
</gene>
<organism evidence="2 3">
    <name type="scientific">Aspergillus pseudocaelatus</name>
    <dbReference type="NCBI Taxonomy" id="1825620"/>
    <lineage>
        <taxon>Eukaryota</taxon>
        <taxon>Fungi</taxon>
        <taxon>Dikarya</taxon>
        <taxon>Ascomycota</taxon>
        <taxon>Pezizomycotina</taxon>
        <taxon>Eurotiomycetes</taxon>
        <taxon>Eurotiomycetidae</taxon>
        <taxon>Eurotiales</taxon>
        <taxon>Aspergillaceae</taxon>
        <taxon>Aspergillus</taxon>
        <taxon>Aspergillus subgen. Circumdati</taxon>
    </lineage>
</organism>
<feature type="region of interest" description="Disordered" evidence="1">
    <location>
        <begin position="1"/>
        <end position="49"/>
    </location>
</feature>
<sequence length="243" mass="25557">MSGIQDSKWANAPTTAAAAGAGGDPNRGGRRGRDGKKPPTDRVTVKTKPWVCRNGCGTQHPGKVCPMTELGQQLWTLREQYLAEQDRIVAAAITPFRPASNPPADLSGASAPSRRRRRGAPSGANTPTPGGSSIRPLPAAADGNNNSSAGNRNEGGERQLNHQQRRSRARLQAYRARQRQQQQQHTSTGDTQDTEMATAPAGENQPETISAPAAAPGAAPGAEALEGEESSVQTLCVRSKDPS</sequence>
<feature type="compositionally biased region" description="Basic and acidic residues" evidence="1">
    <location>
        <begin position="31"/>
        <end position="44"/>
    </location>
</feature>
<feature type="compositionally biased region" description="Polar residues" evidence="1">
    <location>
        <begin position="185"/>
        <end position="195"/>
    </location>
</feature>
<feature type="compositionally biased region" description="Low complexity" evidence="1">
    <location>
        <begin position="170"/>
        <end position="184"/>
    </location>
</feature>
<accession>A0ABQ6W533</accession>
<proteinExistence type="predicted"/>
<feature type="compositionally biased region" description="Low complexity" evidence="1">
    <location>
        <begin position="139"/>
        <end position="152"/>
    </location>
</feature>
<reference evidence="2 3" key="1">
    <citation type="submission" date="2019-04" db="EMBL/GenBank/DDBJ databases">
        <authorList>
            <consortium name="DOE Joint Genome Institute"/>
            <person name="Mondo S."/>
            <person name="Kjaerbolling I."/>
            <person name="Vesth T."/>
            <person name="Frisvad J.C."/>
            <person name="Nybo J.L."/>
            <person name="Theobald S."/>
            <person name="Kildgaard S."/>
            <person name="Isbrandt T."/>
            <person name="Kuo A."/>
            <person name="Sato A."/>
            <person name="Lyhne E.K."/>
            <person name="Kogle M.E."/>
            <person name="Wiebenga A."/>
            <person name="Kun R.S."/>
            <person name="Lubbers R.J."/>
            <person name="Makela M.R."/>
            <person name="Barry K."/>
            <person name="Chovatia M."/>
            <person name="Clum A."/>
            <person name="Daum C."/>
            <person name="Haridas S."/>
            <person name="He G."/>
            <person name="LaButti K."/>
            <person name="Lipzen A."/>
            <person name="Riley R."/>
            <person name="Salamov A."/>
            <person name="Simmons B.A."/>
            <person name="Magnuson J.K."/>
            <person name="Henrissat B."/>
            <person name="Mortensen U.H."/>
            <person name="Larsen T.O."/>
            <person name="Devries R.P."/>
            <person name="Grigoriev I.V."/>
            <person name="Machida M."/>
            <person name="Baker S.E."/>
            <person name="Andersen M.R."/>
            <person name="Cantor M.N."/>
            <person name="Hua S.X."/>
        </authorList>
    </citation>
    <scope>NUCLEOTIDE SEQUENCE [LARGE SCALE GENOMIC DNA]</scope>
    <source>
        <strain evidence="2 3">CBS 117616</strain>
    </source>
</reference>
<keyword evidence="3" id="KW-1185">Reference proteome</keyword>
<dbReference type="EMBL" id="ML735841">
    <property type="protein sequence ID" value="KAE8412262.1"/>
    <property type="molecule type" value="Genomic_DNA"/>
</dbReference>
<evidence type="ECO:0000313" key="2">
    <source>
        <dbReference type="EMBL" id="KAE8412262.1"/>
    </source>
</evidence>
<protein>
    <submittedName>
        <fullName evidence="2">Uncharacterized protein</fullName>
    </submittedName>
</protein>